<keyword evidence="1" id="KW-0812">Transmembrane</keyword>
<evidence type="ECO:0000313" key="3">
    <source>
        <dbReference type="Proteomes" id="UP000252355"/>
    </source>
</evidence>
<evidence type="ECO:0000256" key="1">
    <source>
        <dbReference type="SAM" id="Phobius"/>
    </source>
</evidence>
<dbReference type="Pfam" id="PF04020">
    <property type="entry name" value="Phage_holin_4_2"/>
    <property type="match status" value="1"/>
</dbReference>
<feature type="transmembrane region" description="Helical" evidence="1">
    <location>
        <begin position="38"/>
        <end position="67"/>
    </location>
</feature>
<dbReference type="InterPro" id="IPR007165">
    <property type="entry name" value="Phage_holin_4_2"/>
</dbReference>
<dbReference type="AlphaFoldDB" id="A0A367ZSR9"/>
<feature type="transmembrane region" description="Helical" evidence="1">
    <location>
        <begin position="74"/>
        <end position="99"/>
    </location>
</feature>
<gene>
    <name evidence="2" type="ORF">OZSIB_2555</name>
</gene>
<comment type="caution">
    <text evidence="2">The sequence shown here is derived from an EMBL/GenBank/DDBJ whole genome shotgun (WGS) entry which is preliminary data.</text>
</comment>
<keyword evidence="1" id="KW-1133">Transmembrane helix</keyword>
<reference evidence="2 3" key="1">
    <citation type="submission" date="2018-05" db="EMBL/GenBank/DDBJ databases">
        <title>A metagenomic window into the 2 km-deep terrestrial subsurface aquifer revealed taxonomically and functionally diverse microbial community comprising novel uncultured bacterial lineages.</title>
        <authorList>
            <person name="Kadnikov V.V."/>
            <person name="Mardanov A.V."/>
            <person name="Beletsky A.V."/>
            <person name="Banks D."/>
            <person name="Pimenov N.V."/>
            <person name="Frank Y.A."/>
            <person name="Karnachuk O.V."/>
            <person name="Ravin N.V."/>
        </authorList>
    </citation>
    <scope>NUCLEOTIDE SEQUENCE [LARGE SCALE GENOMIC DNA]</scope>
    <source>
        <strain evidence="2">BY5</strain>
    </source>
</reference>
<keyword evidence="1" id="KW-0472">Membrane</keyword>
<dbReference type="Proteomes" id="UP000252355">
    <property type="component" value="Unassembled WGS sequence"/>
</dbReference>
<accession>A0A367ZSR9</accession>
<name>A0A367ZSR9_9BACT</name>
<proteinExistence type="predicted"/>
<evidence type="ECO:0008006" key="4">
    <source>
        <dbReference type="Google" id="ProtNLM"/>
    </source>
</evidence>
<feature type="transmembrane region" description="Helical" evidence="1">
    <location>
        <begin position="111"/>
        <end position="132"/>
    </location>
</feature>
<sequence>MFSALLSLLINTAAFYGISRILPGFRIKDEKTAAIVAVAYSILGYIASLLAMPLLLIGTLFLTLLAFIPIIGPLLAGAGFFVTVFLLTFGLSVILLMVIDKFLDDFEMDSTATAIIASFLLAAINVGAQLVLPL</sequence>
<dbReference type="EMBL" id="QOQW01000003">
    <property type="protein sequence ID" value="RCK81178.1"/>
    <property type="molecule type" value="Genomic_DNA"/>
</dbReference>
<organism evidence="2 3">
    <name type="scientific">Candidatus Ozemobacter sibiricus</name>
    <dbReference type="NCBI Taxonomy" id="2268124"/>
    <lineage>
        <taxon>Bacteria</taxon>
        <taxon>Candidatus Ozemobacteria</taxon>
        <taxon>Candidatus Ozemobacterales</taxon>
        <taxon>Candidatus Ozemobacteraceae</taxon>
        <taxon>Candidatus Ozemobacter</taxon>
    </lineage>
</organism>
<evidence type="ECO:0000313" key="2">
    <source>
        <dbReference type="EMBL" id="RCK81178.1"/>
    </source>
</evidence>
<protein>
    <recommendedName>
        <fullName evidence="4">Phage holin family protein</fullName>
    </recommendedName>
</protein>